<keyword evidence="2" id="KW-0472">Membrane</keyword>
<reference evidence="3" key="1">
    <citation type="submission" date="2021-02" db="EMBL/GenBank/DDBJ databases">
        <title>Genome sequence Cadophora malorum strain M34.</title>
        <authorList>
            <person name="Stefanovic E."/>
            <person name="Vu D."/>
            <person name="Scully C."/>
            <person name="Dijksterhuis J."/>
            <person name="Roader J."/>
            <person name="Houbraken J."/>
        </authorList>
    </citation>
    <scope>NUCLEOTIDE SEQUENCE</scope>
    <source>
        <strain evidence="3">M34</strain>
    </source>
</reference>
<dbReference type="Proteomes" id="UP000664132">
    <property type="component" value="Unassembled WGS sequence"/>
</dbReference>
<keyword evidence="2" id="KW-0812">Transmembrane</keyword>
<feature type="compositionally biased region" description="Low complexity" evidence="1">
    <location>
        <begin position="107"/>
        <end position="116"/>
    </location>
</feature>
<keyword evidence="2" id="KW-1133">Transmembrane helix</keyword>
<protein>
    <submittedName>
        <fullName evidence="3">Uncharacterized protein</fullName>
    </submittedName>
</protein>
<evidence type="ECO:0000313" key="4">
    <source>
        <dbReference type="Proteomes" id="UP000664132"/>
    </source>
</evidence>
<proteinExistence type="predicted"/>
<evidence type="ECO:0000256" key="1">
    <source>
        <dbReference type="SAM" id="MobiDB-lite"/>
    </source>
</evidence>
<feature type="transmembrane region" description="Helical" evidence="2">
    <location>
        <begin position="184"/>
        <end position="205"/>
    </location>
</feature>
<feature type="transmembrane region" description="Helical" evidence="2">
    <location>
        <begin position="638"/>
        <end position="661"/>
    </location>
</feature>
<gene>
    <name evidence="3" type="ORF">IFR04_009918</name>
</gene>
<feature type="compositionally biased region" description="Polar residues" evidence="1">
    <location>
        <begin position="7"/>
        <end position="27"/>
    </location>
</feature>
<feature type="transmembrane region" description="Helical" evidence="2">
    <location>
        <begin position="140"/>
        <end position="164"/>
    </location>
</feature>
<evidence type="ECO:0000313" key="3">
    <source>
        <dbReference type="EMBL" id="KAG4416974.1"/>
    </source>
</evidence>
<feature type="region of interest" description="Disordered" evidence="1">
    <location>
        <begin position="1"/>
        <end position="116"/>
    </location>
</feature>
<name>A0A8H7T8F8_9HELO</name>
<dbReference type="OrthoDB" id="5139479at2759"/>
<organism evidence="3 4">
    <name type="scientific">Cadophora malorum</name>
    <dbReference type="NCBI Taxonomy" id="108018"/>
    <lineage>
        <taxon>Eukaryota</taxon>
        <taxon>Fungi</taxon>
        <taxon>Dikarya</taxon>
        <taxon>Ascomycota</taxon>
        <taxon>Pezizomycotina</taxon>
        <taxon>Leotiomycetes</taxon>
        <taxon>Helotiales</taxon>
        <taxon>Ploettnerulaceae</taxon>
        <taxon>Cadophora</taxon>
    </lineage>
</organism>
<feature type="compositionally biased region" description="Polar residues" evidence="1">
    <location>
        <begin position="87"/>
        <end position="106"/>
    </location>
</feature>
<comment type="caution">
    <text evidence="3">The sequence shown here is derived from an EMBL/GenBank/DDBJ whole genome shotgun (WGS) entry which is preliminary data.</text>
</comment>
<evidence type="ECO:0000256" key="2">
    <source>
        <dbReference type="SAM" id="Phobius"/>
    </source>
</evidence>
<accession>A0A8H7T8F8</accession>
<feature type="compositionally biased region" description="Low complexity" evidence="1">
    <location>
        <begin position="49"/>
        <end position="58"/>
    </location>
</feature>
<sequence>MAHSRTENIPMTTVSFNSSEEPAQDSQVAGGPAEPRPAQHAHEVPLPPSSSASSVSSVDQTHQISGSGVSVSLDSVDSQIPPVEQPAVSTNTHNQPLSHPQASQPPVVNGNTSNNVSVQINGNATALSPPPRTVPRKKTFLGFCWSMKGPISLIAVYSITTYIISTAGDVNGPLAKSGVTGGFLLLNVLALLNNYALLAAGDKAWQYTQWSERFMRRGQNLTDFLALSNSSGVAGWARVVFHNSRPLGKIQRLPAKLPPILQDFTKLFGWRPGTQAGTEIGTRTPRASMARARFWGFSRVGFWLLIQFPGIIFMTKVNTGTDYRPSRWEDISGGIGKYNASEAALGLSNGAYLSGLALNMIRDNTMTKEWPAASPQCKTKTNCASYIIPGGLKTVSPWRYLTENGSSLPVYMTRTTPVYQLDFWDGPTIVQWAEKDCTLFGMYGTTGIADIAFLICMTPYEDRKILAAFKYCNGNVTAEGGCTYEDSWRRAATWNVVVAPYRRNATVAIDRKTGELLDVKNLTPAEPQDITPADFLTAFNGILYPFQPLNVSFTCDETAVQFQLTRWISTVLSFSRTAFYQMEPREILRNLFMVPLYFYNPMTSPLGPAPSVTEKVDGLPDENYISGSFSHKVELLTITWWTILAYIIVCGILLLLILLVLGLTAWDQVQETSDFPFVDFLTMKRDAVIDLTNTNGASIGSQDNIAAVFARCVSGESGQIIEATRGVRAIPRETAPSKASARGNPSSDNA</sequence>
<feature type="compositionally biased region" description="Low complexity" evidence="1">
    <location>
        <begin position="65"/>
        <end position="78"/>
    </location>
</feature>
<keyword evidence="4" id="KW-1185">Reference proteome</keyword>
<dbReference type="EMBL" id="JAFJYH010000169">
    <property type="protein sequence ID" value="KAG4416974.1"/>
    <property type="molecule type" value="Genomic_DNA"/>
</dbReference>
<feature type="transmembrane region" description="Helical" evidence="2">
    <location>
        <begin position="294"/>
        <end position="314"/>
    </location>
</feature>
<dbReference type="AlphaFoldDB" id="A0A8H7T8F8"/>